<dbReference type="InterPro" id="IPR011935">
    <property type="entry name" value="CHP02231"/>
</dbReference>
<evidence type="ECO:0000313" key="3">
    <source>
        <dbReference type="Proteomes" id="UP000887578"/>
    </source>
</evidence>
<protein>
    <submittedName>
        <fullName evidence="4">DUF4140 domain-containing protein</fullName>
    </submittedName>
</protein>
<feature type="domain" description="DUF4140" evidence="2">
    <location>
        <begin position="33"/>
        <end position="148"/>
    </location>
</feature>
<dbReference type="AlphaFoldDB" id="A0A914NY23"/>
<dbReference type="Proteomes" id="UP000887578">
    <property type="component" value="Unplaced"/>
</dbReference>
<feature type="coiled-coil region" evidence="1">
    <location>
        <begin position="119"/>
        <end position="146"/>
    </location>
</feature>
<organism evidence="3 4">
    <name type="scientific">Panagrolaimus davidi</name>
    <dbReference type="NCBI Taxonomy" id="227884"/>
    <lineage>
        <taxon>Eukaryota</taxon>
        <taxon>Metazoa</taxon>
        <taxon>Ecdysozoa</taxon>
        <taxon>Nematoda</taxon>
        <taxon>Chromadorea</taxon>
        <taxon>Rhabditida</taxon>
        <taxon>Tylenchina</taxon>
        <taxon>Panagrolaimomorpha</taxon>
        <taxon>Panagrolaimoidea</taxon>
        <taxon>Panagrolaimidae</taxon>
        <taxon>Panagrolaimus</taxon>
    </lineage>
</organism>
<sequence length="158" mass="18055">MFPENYKKNFVIIAQVPITSVTIFNNTTEDSNSKRAEITRIFNVSLKPGINEIHLEDIAKTIVTNSISVFGHGHATILDFNRYTDDKKDVLDFKESEYGFNKTVGKNIMELLGFYEKTATEINTKIRESRERSKTLEDEVQAIKTQKTRLTISNSTKS</sequence>
<reference evidence="4" key="1">
    <citation type="submission" date="2022-11" db="UniProtKB">
        <authorList>
            <consortium name="WormBaseParasite"/>
        </authorList>
    </citation>
    <scope>IDENTIFICATION</scope>
</reference>
<evidence type="ECO:0000256" key="1">
    <source>
        <dbReference type="SAM" id="Coils"/>
    </source>
</evidence>
<name>A0A914NY23_9BILA</name>
<keyword evidence="1" id="KW-0175">Coiled coil</keyword>
<accession>A0A914NY23</accession>
<evidence type="ECO:0000259" key="2">
    <source>
        <dbReference type="Pfam" id="PF13600"/>
    </source>
</evidence>
<dbReference type="Pfam" id="PF13600">
    <property type="entry name" value="DUF4140"/>
    <property type="match status" value="1"/>
</dbReference>
<dbReference type="InterPro" id="IPR025554">
    <property type="entry name" value="DUF4140"/>
</dbReference>
<dbReference type="PANTHER" id="PTHR31005:SF8">
    <property type="entry name" value="DUF4139 DOMAIN-CONTAINING PROTEIN"/>
    <property type="match status" value="1"/>
</dbReference>
<dbReference type="PANTHER" id="PTHR31005">
    <property type="entry name" value="DUF4139 DOMAIN-CONTAINING PROTEIN"/>
    <property type="match status" value="1"/>
</dbReference>
<keyword evidence="3" id="KW-1185">Reference proteome</keyword>
<dbReference type="WBParaSite" id="PDA_v2.g10283.t1">
    <property type="protein sequence ID" value="PDA_v2.g10283.t1"/>
    <property type="gene ID" value="PDA_v2.g10283"/>
</dbReference>
<evidence type="ECO:0000313" key="4">
    <source>
        <dbReference type="WBParaSite" id="PDA_v2.g10283.t1"/>
    </source>
</evidence>
<proteinExistence type="predicted"/>